<dbReference type="EMBL" id="JAYMYS010000005">
    <property type="protein sequence ID" value="KAK7391425.1"/>
    <property type="molecule type" value="Genomic_DNA"/>
</dbReference>
<protein>
    <submittedName>
        <fullName evidence="1">Uncharacterized protein</fullName>
    </submittedName>
</protein>
<evidence type="ECO:0000313" key="1">
    <source>
        <dbReference type="EMBL" id="KAK7391425.1"/>
    </source>
</evidence>
<dbReference type="AlphaFoldDB" id="A0AAN9S9B5"/>
<comment type="caution">
    <text evidence="1">The sequence shown here is derived from an EMBL/GenBank/DDBJ whole genome shotgun (WGS) entry which is preliminary data.</text>
</comment>
<sequence>MTTSYGSENSYCQGDDDFDESAEAERWLAELKRKMIRDGDWTVGDVEDGGSAEWAGAYGVWTDDRWTVLSSRAGTA</sequence>
<accession>A0AAN9S9B5</accession>
<organism evidence="1 2">
    <name type="scientific">Psophocarpus tetragonolobus</name>
    <name type="common">Winged bean</name>
    <name type="synonym">Dolichos tetragonolobus</name>
    <dbReference type="NCBI Taxonomy" id="3891"/>
    <lineage>
        <taxon>Eukaryota</taxon>
        <taxon>Viridiplantae</taxon>
        <taxon>Streptophyta</taxon>
        <taxon>Embryophyta</taxon>
        <taxon>Tracheophyta</taxon>
        <taxon>Spermatophyta</taxon>
        <taxon>Magnoliopsida</taxon>
        <taxon>eudicotyledons</taxon>
        <taxon>Gunneridae</taxon>
        <taxon>Pentapetalae</taxon>
        <taxon>rosids</taxon>
        <taxon>fabids</taxon>
        <taxon>Fabales</taxon>
        <taxon>Fabaceae</taxon>
        <taxon>Papilionoideae</taxon>
        <taxon>50 kb inversion clade</taxon>
        <taxon>NPAAA clade</taxon>
        <taxon>indigoferoid/millettioid clade</taxon>
        <taxon>Phaseoleae</taxon>
        <taxon>Psophocarpus</taxon>
    </lineage>
</organism>
<name>A0AAN9S9B5_PSOTE</name>
<dbReference type="Proteomes" id="UP001386955">
    <property type="component" value="Unassembled WGS sequence"/>
</dbReference>
<keyword evidence="2" id="KW-1185">Reference proteome</keyword>
<reference evidence="1 2" key="1">
    <citation type="submission" date="2024-01" db="EMBL/GenBank/DDBJ databases">
        <title>The genomes of 5 underutilized Papilionoideae crops provide insights into root nodulation and disease resistanc.</title>
        <authorList>
            <person name="Jiang F."/>
        </authorList>
    </citation>
    <scope>NUCLEOTIDE SEQUENCE [LARGE SCALE GENOMIC DNA]</scope>
    <source>
        <strain evidence="1">DUOXIRENSHENG_FW03</strain>
        <tissue evidence="1">Leaves</tissue>
    </source>
</reference>
<proteinExistence type="predicted"/>
<evidence type="ECO:0000313" key="2">
    <source>
        <dbReference type="Proteomes" id="UP001386955"/>
    </source>
</evidence>
<gene>
    <name evidence="1" type="ORF">VNO78_19841</name>
</gene>